<proteinExistence type="predicted"/>
<evidence type="ECO:0000256" key="8">
    <source>
        <dbReference type="SAM" id="Phobius"/>
    </source>
</evidence>
<keyword evidence="3" id="KW-0597">Phosphoprotein</keyword>
<evidence type="ECO:0000256" key="1">
    <source>
        <dbReference type="ARBA" id="ARBA00000085"/>
    </source>
</evidence>
<dbReference type="InterPro" id="IPR003594">
    <property type="entry name" value="HATPase_dom"/>
</dbReference>
<dbReference type="InterPro" id="IPR005467">
    <property type="entry name" value="His_kinase_dom"/>
</dbReference>
<feature type="signal peptide" evidence="9">
    <location>
        <begin position="1"/>
        <end position="21"/>
    </location>
</feature>
<dbReference type="Gene3D" id="3.30.450.20">
    <property type="entry name" value="PAS domain"/>
    <property type="match status" value="1"/>
</dbReference>
<dbReference type="Gene3D" id="3.30.565.10">
    <property type="entry name" value="Histidine kinase-like ATPase, C-terminal domain"/>
    <property type="match status" value="1"/>
</dbReference>
<dbReference type="GO" id="GO:0004673">
    <property type="term" value="F:protein histidine kinase activity"/>
    <property type="evidence" value="ECO:0007669"/>
    <property type="project" value="UniProtKB-EC"/>
</dbReference>
<comment type="catalytic activity">
    <reaction evidence="1">
        <text>ATP + protein L-histidine = ADP + protein N-phospho-L-histidine.</text>
        <dbReference type="EC" id="2.7.13.3"/>
    </reaction>
</comment>
<reference evidence="11" key="1">
    <citation type="submission" date="2020-09" db="EMBL/GenBank/DDBJ databases">
        <authorList>
            <person name="Kim M.K."/>
        </authorList>
    </citation>
    <scope>NUCLEOTIDE SEQUENCE</scope>
    <source>
        <strain evidence="11">BT702</strain>
    </source>
</reference>
<keyword evidence="12" id="KW-1185">Reference proteome</keyword>
<name>A0A927G9X2_9BACT</name>
<dbReference type="Pfam" id="PF07568">
    <property type="entry name" value="HisKA_2"/>
    <property type="match status" value="1"/>
</dbReference>
<dbReference type="EC" id="2.7.13.3" evidence="2"/>
<sequence length="600" mass="68899">MKPFYKLSAILLILVPNWLYAQSGMLPASKANAPDSVKLWTLREIGDSLINAGQTMEARKAYEQALAMAKEVDRLDDIGLGYRAIGYWHQTTGDPSGAIDWYLKALDTFEKSGNRRKQARTAAFIGFAYDRLHKLPEARRYLLHGIELAQQGGYDKELYELYGNMANLEGQSQHYGQAMAYTQKILTYYKSKKDTVTYYGVLFNLAQLYKKQKQYVRAEQTFRNVLAYADKYNDDFVRGYVYSSLPAVLIPQNKLAEAEKDCQRALVWVDSTGTAKHTTLEEIYGHLSQIWEKRGDYRQALLFYKRQMASHDSVFNATKNQQVTELETRYQTRQKEENIKQLATTNALQKQQIWIGGSSLILMTILLATLAWFYRRIQLSRTKIQQQADQLALMMKELHHRVKNNLAIVSSLLKLQSNRLEDEKAIQAVRVGQQRVEAMALIHQRLYQTDIVTTVNMREYLTDLAQSLMQAYDYQPAEFDLQLNIEQQDLDVDMAMPLGLIVNELVTNAFKYAYGNLDDKRPMLRIDLRPEAIASQSSIILEVQDNGPGINQSDWQKKGAKASFGKRLIASLSEQLEGEFELLKQNGTLFRLQMPTVRSY</sequence>
<dbReference type="SMART" id="SM00028">
    <property type="entry name" value="TPR"/>
    <property type="match status" value="6"/>
</dbReference>
<evidence type="ECO:0000259" key="10">
    <source>
        <dbReference type="PROSITE" id="PS50109"/>
    </source>
</evidence>
<dbReference type="InterPro" id="IPR019734">
    <property type="entry name" value="TPR_rpt"/>
</dbReference>
<evidence type="ECO:0000256" key="5">
    <source>
        <dbReference type="ARBA" id="ARBA00022741"/>
    </source>
</evidence>
<dbReference type="InterPro" id="IPR011990">
    <property type="entry name" value="TPR-like_helical_dom_sf"/>
</dbReference>
<dbReference type="Pfam" id="PF13176">
    <property type="entry name" value="TPR_7"/>
    <property type="match status" value="1"/>
</dbReference>
<dbReference type="SUPFAM" id="SSF55874">
    <property type="entry name" value="ATPase domain of HSP90 chaperone/DNA topoisomerase II/histidine kinase"/>
    <property type="match status" value="1"/>
</dbReference>
<keyword evidence="8" id="KW-0812">Transmembrane</keyword>
<feature type="chain" id="PRO_5038094254" description="histidine kinase" evidence="9">
    <location>
        <begin position="22"/>
        <end position="600"/>
    </location>
</feature>
<evidence type="ECO:0000256" key="9">
    <source>
        <dbReference type="SAM" id="SignalP"/>
    </source>
</evidence>
<dbReference type="EMBL" id="JACWZY010000043">
    <property type="protein sequence ID" value="MBD2705066.1"/>
    <property type="molecule type" value="Genomic_DNA"/>
</dbReference>
<dbReference type="InterPro" id="IPR036890">
    <property type="entry name" value="HATPase_C_sf"/>
</dbReference>
<gene>
    <name evidence="11" type="ORF">IC229_30855</name>
</gene>
<feature type="transmembrane region" description="Helical" evidence="8">
    <location>
        <begin position="353"/>
        <end position="374"/>
    </location>
</feature>
<evidence type="ECO:0000256" key="3">
    <source>
        <dbReference type="ARBA" id="ARBA00022553"/>
    </source>
</evidence>
<dbReference type="Pfam" id="PF02518">
    <property type="entry name" value="HATPase_c"/>
    <property type="match status" value="1"/>
</dbReference>
<accession>A0A927G9X2</accession>
<keyword evidence="7" id="KW-0067">ATP-binding</keyword>
<dbReference type="Gene3D" id="1.25.40.10">
    <property type="entry name" value="Tetratricopeptide repeat domain"/>
    <property type="match status" value="2"/>
</dbReference>
<dbReference type="Pfam" id="PF13424">
    <property type="entry name" value="TPR_12"/>
    <property type="match status" value="1"/>
</dbReference>
<comment type="caution">
    <text evidence="11">The sequence shown here is derived from an EMBL/GenBank/DDBJ whole genome shotgun (WGS) entry which is preliminary data.</text>
</comment>
<evidence type="ECO:0000313" key="12">
    <source>
        <dbReference type="Proteomes" id="UP000598820"/>
    </source>
</evidence>
<organism evidence="11 12">
    <name type="scientific">Spirosoma profusum</name>
    <dbReference type="NCBI Taxonomy" id="2771354"/>
    <lineage>
        <taxon>Bacteria</taxon>
        <taxon>Pseudomonadati</taxon>
        <taxon>Bacteroidota</taxon>
        <taxon>Cytophagia</taxon>
        <taxon>Cytophagales</taxon>
        <taxon>Cytophagaceae</taxon>
        <taxon>Spirosoma</taxon>
    </lineage>
</organism>
<evidence type="ECO:0000313" key="11">
    <source>
        <dbReference type="EMBL" id="MBD2705066.1"/>
    </source>
</evidence>
<keyword evidence="9" id="KW-0732">Signal</keyword>
<evidence type="ECO:0000256" key="6">
    <source>
        <dbReference type="ARBA" id="ARBA00022777"/>
    </source>
</evidence>
<dbReference type="PROSITE" id="PS50109">
    <property type="entry name" value="HIS_KIN"/>
    <property type="match status" value="1"/>
</dbReference>
<dbReference type="PANTHER" id="PTHR41523">
    <property type="entry name" value="TWO-COMPONENT SYSTEM SENSOR PROTEIN"/>
    <property type="match status" value="1"/>
</dbReference>
<evidence type="ECO:0000256" key="2">
    <source>
        <dbReference type="ARBA" id="ARBA00012438"/>
    </source>
</evidence>
<dbReference type="RefSeq" id="WP_190892158.1">
    <property type="nucleotide sequence ID" value="NZ_JACWZY010000043.1"/>
</dbReference>
<keyword evidence="5" id="KW-0547">Nucleotide-binding</keyword>
<keyword evidence="4" id="KW-0808">Transferase</keyword>
<dbReference type="SMART" id="SM00387">
    <property type="entry name" value="HATPase_c"/>
    <property type="match status" value="1"/>
</dbReference>
<evidence type="ECO:0000256" key="4">
    <source>
        <dbReference type="ARBA" id="ARBA00022679"/>
    </source>
</evidence>
<dbReference type="SUPFAM" id="SSF48452">
    <property type="entry name" value="TPR-like"/>
    <property type="match status" value="2"/>
</dbReference>
<evidence type="ECO:0000256" key="7">
    <source>
        <dbReference type="ARBA" id="ARBA00022840"/>
    </source>
</evidence>
<keyword evidence="8" id="KW-0472">Membrane</keyword>
<dbReference type="Proteomes" id="UP000598820">
    <property type="component" value="Unassembled WGS sequence"/>
</dbReference>
<keyword evidence="6" id="KW-0418">Kinase</keyword>
<dbReference type="GO" id="GO:0005524">
    <property type="term" value="F:ATP binding"/>
    <property type="evidence" value="ECO:0007669"/>
    <property type="project" value="UniProtKB-KW"/>
</dbReference>
<dbReference type="AlphaFoldDB" id="A0A927G9X2"/>
<dbReference type="InterPro" id="IPR011495">
    <property type="entry name" value="Sig_transdc_His_kin_sub2_dim/P"/>
</dbReference>
<keyword evidence="8" id="KW-1133">Transmembrane helix</keyword>
<dbReference type="PANTHER" id="PTHR41523:SF8">
    <property type="entry name" value="ETHYLENE RESPONSE SENSOR PROTEIN"/>
    <property type="match status" value="1"/>
</dbReference>
<protein>
    <recommendedName>
        <fullName evidence="2">histidine kinase</fullName>
        <ecNumber evidence="2">2.7.13.3</ecNumber>
    </recommendedName>
</protein>
<feature type="domain" description="Histidine kinase" evidence="10">
    <location>
        <begin position="397"/>
        <end position="598"/>
    </location>
</feature>